<dbReference type="SUPFAM" id="SSF53927">
    <property type="entry name" value="Cytidine deaminase-like"/>
    <property type="match status" value="1"/>
</dbReference>
<keyword evidence="3 8" id="KW-0819">tRNA processing</keyword>
<dbReference type="HOGENOM" id="CLU_025810_3_0_6"/>
<dbReference type="GO" id="GO:0052717">
    <property type="term" value="F:tRNA-specific adenosine-34 deaminase activity"/>
    <property type="evidence" value="ECO:0007669"/>
    <property type="project" value="UniProtKB-UniRule"/>
</dbReference>
<dbReference type="InterPro" id="IPR016192">
    <property type="entry name" value="APOBEC/CMP_deaminase_Zn-bd"/>
</dbReference>
<dbReference type="Gene3D" id="3.40.140.10">
    <property type="entry name" value="Cytidine Deaminase, domain 2"/>
    <property type="match status" value="1"/>
</dbReference>
<dbReference type="PANTHER" id="PTHR11079">
    <property type="entry name" value="CYTOSINE DEAMINASE FAMILY MEMBER"/>
    <property type="match status" value="1"/>
</dbReference>
<dbReference type="Proteomes" id="UP000005555">
    <property type="component" value="Unassembled WGS sequence"/>
</dbReference>
<evidence type="ECO:0000256" key="1">
    <source>
        <dbReference type="ARBA" id="ARBA00010669"/>
    </source>
</evidence>
<proteinExistence type="inferred from homology"/>
<comment type="function">
    <text evidence="8">Catalyzes the deamination of adenosine to inosine at the wobble position 34 of tRNA(Arg2).</text>
</comment>
<keyword evidence="6 8" id="KW-0862">Zinc</keyword>
<dbReference type="NCBIfam" id="NF008113">
    <property type="entry name" value="PRK10860.1"/>
    <property type="match status" value="1"/>
</dbReference>
<feature type="binding site" evidence="8">
    <location>
        <position position="83"/>
    </location>
    <ligand>
        <name>Zn(2+)</name>
        <dbReference type="ChEBI" id="CHEBI:29105"/>
        <note>catalytic</note>
    </ligand>
</feature>
<evidence type="ECO:0000256" key="6">
    <source>
        <dbReference type="ARBA" id="ARBA00022833"/>
    </source>
</evidence>
<keyword evidence="5 8" id="KW-0378">Hydrolase</keyword>
<evidence type="ECO:0000256" key="3">
    <source>
        <dbReference type="ARBA" id="ARBA00022694"/>
    </source>
</evidence>
<dbReference type="Pfam" id="PF00383">
    <property type="entry name" value="dCMP_cyt_deam_1"/>
    <property type="match status" value="1"/>
</dbReference>
<comment type="caution">
    <text evidence="10">The sequence shown here is derived from an EMBL/GenBank/DDBJ whole genome shotgun (WGS) entry which is preliminary data.</text>
</comment>
<comment type="cofactor">
    <cofactor evidence="8">
        <name>Zn(2+)</name>
        <dbReference type="ChEBI" id="CHEBI:29105"/>
    </cofactor>
    <text evidence="8">Binds 1 zinc ion per subunit.</text>
</comment>
<dbReference type="InterPro" id="IPR028883">
    <property type="entry name" value="tRNA_aden_deaminase"/>
</dbReference>
<dbReference type="PROSITE" id="PS51747">
    <property type="entry name" value="CYT_DCMP_DEAMINASES_2"/>
    <property type="match status" value="1"/>
</dbReference>
<protein>
    <recommendedName>
        <fullName evidence="8">tRNA-specific adenosine deaminase</fullName>
        <ecNumber evidence="8">3.5.4.33</ecNumber>
    </recommendedName>
</protein>
<dbReference type="InterPro" id="IPR002125">
    <property type="entry name" value="CMP_dCMP_dom"/>
</dbReference>
<organism evidence="10 11">
    <name type="scientific">gamma proteobacterium HTCC2207</name>
    <dbReference type="NCBI Taxonomy" id="314287"/>
    <lineage>
        <taxon>Bacteria</taxon>
        <taxon>Pseudomonadati</taxon>
        <taxon>Pseudomonadota</taxon>
        <taxon>Gammaproteobacteria</taxon>
        <taxon>Cellvibrionales</taxon>
        <taxon>Porticoccaceae</taxon>
        <taxon>SAR92 clade</taxon>
    </lineage>
</organism>
<dbReference type="PANTHER" id="PTHR11079:SF202">
    <property type="entry name" value="TRNA-SPECIFIC ADENOSINE DEAMINASE"/>
    <property type="match status" value="1"/>
</dbReference>
<dbReference type="eggNOG" id="COG0590">
    <property type="taxonomic scope" value="Bacteria"/>
</dbReference>
<evidence type="ECO:0000256" key="4">
    <source>
        <dbReference type="ARBA" id="ARBA00022723"/>
    </source>
</evidence>
<evidence type="ECO:0000256" key="5">
    <source>
        <dbReference type="ARBA" id="ARBA00022801"/>
    </source>
</evidence>
<sequence length="160" mass="17171">MSLDEEFMGRAMELAHQAAAVGEVPVGALVVKEGRVIGEGYNQPITSCDPTGHAEIIAMRNAAQTLGNYRLSGCDLYVTIEPCTMCVGAMVHARIGKIVFGAKEPRAGALESQLRLMDESHYNHSIEWQGGVLAEQCGAIMSGFFRAKRAAEKALKSQSS</sequence>
<evidence type="ECO:0000313" key="11">
    <source>
        <dbReference type="Proteomes" id="UP000005555"/>
    </source>
</evidence>
<feature type="active site" description="Proton donor" evidence="8">
    <location>
        <position position="55"/>
    </location>
</feature>
<dbReference type="HAMAP" id="MF_00972">
    <property type="entry name" value="tRNA_aden_deaminase"/>
    <property type="match status" value="1"/>
</dbReference>
<evidence type="ECO:0000259" key="9">
    <source>
        <dbReference type="PROSITE" id="PS51747"/>
    </source>
</evidence>
<dbReference type="PROSITE" id="PS00903">
    <property type="entry name" value="CYT_DCMP_DEAMINASES_1"/>
    <property type="match status" value="1"/>
</dbReference>
<evidence type="ECO:0000256" key="2">
    <source>
        <dbReference type="ARBA" id="ARBA00011738"/>
    </source>
</evidence>
<dbReference type="InterPro" id="IPR016193">
    <property type="entry name" value="Cytidine_deaminase-like"/>
</dbReference>
<evidence type="ECO:0000256" key="7">
    <source>
        <dbReference type="ARBA" id="ARBA00048045"/>
    </source>
</evidence>
<keyword evidence="11" id="KW-1185">Reference proteome</keyword>
<dbReference type="GO" id="GO:0002100">
    <property type="term" value="P:tRNA wobble adenosine to inosine editing"/>
    <property type="evidence" value="ECO:0007669"/>
    <property type="project" value="UniProtKB-UniRule"/>
</dbReference>
<feature type="domain" description="CMP/dCMP-type deaminase" evidence="9">
    <location>
        <begin position="2"/>
        <end position="113"/>
    </location>
</feature>
<accession>Q1YSE5</accession>
<gene>
    <name evidence="8" type="primary">tadA</name>
    <name evidence="10" type="ORF">GB2207_11608</name>
</gene>
<evidence type="ECO:0000256" key="8">
    <source>
        <dbReference type="HAMAP-Rule" id="MF_00972"/>
    </source>
</evidence>
<dbReference type="FunFam" id="3.40.140.10:FF:000005">
    <property type="entry name" value="tRNA-specific adenosine deaminase"/>
    <property type="match status" value="1"/>
</dbReference>
<dbReference type="STRING" id="314287.GB2207_11608"/>
<dbReference type="EC" id="3.5.4.33" evidence="8"/>
<feature type="binding site" evidence="8">
    <location>
        <position position="86"/>
    </location>
    <ligand>
        <name>Zn(2+)</name>
        <dbReference type="ChEBI" id="CHEBI:29105"/>
        <note>catalytic</note>
    </ligand>
</feature>
<dbReference type="GO" id="GO:0008270">
    <property type="term" value="F:zinc ion binding"/>
    <property type="evidence" value="ECO:0007669"/>
    <property type="project" value="UniProtKB-UniRule"/>
</dbReference>
<comment type="catalytic activity">
    <reaction evidence="7 8">
        <text>adenosine(34) in tRNA + H2O + H(+) = inosine(34) in tRNA + NH4(+)</text>
        <dbReference type="Rhea" id="RHEA:43168"/>
        <dbReference type="Rhea" id="RHEA-COMP:10373"/>
        <dbReference type="Rhea" id="RHEA-COMP:10374"/>
        <dbReference type="ChEBI" id="CHEBI:15377"/>
        <dbReference type="ChEBI" id="CHEBI:15378"/>
        <dbReference type="ChEBI" id="CHEBI:28938"/>
        <dbReference type="ChEBI" id="CHEBI:74411"/>
        <dbReference type="ChEBI" id="CHEBI:82852"/>
        <dbReference type="EC" id="3.5.4.33"/>
    </reaction>
</comment>
<comment type="subunit">
    <text evidence="2 8">Homodimer.</text>
</comment>
<dbReference type="CDD" id="cd01285">
    <property type="entry name" value="nucleoside_deaminase"/>
    <property type="match status" value="1"/>
</dbReference>
<comment type="similarity">
    <text evidence="1">Belongs to the cytidine and deoxycytidylate deaminase family. ADAT2 subfamily.</text>
</comment>
<dbReference type="EMBL" id="AAPI01000003">
    <property type="protein sequence ID" value="EAS47261.1"/>
    <property type="molecule type" value="Genomic_DNA"/>
</dbReference>
<name>Q1YSE5_9GAMM</name>
<evidence type="ECO:0000313" key="10">
    <source>
        <dbReference type="EMBL" id="EAS47261.1"/>
    </source>
</evidence>
<reference evidence="10 11" key="1">
    <citation type="submission" date="2006-03" db="EMBL/GenBank/DDBJ databases">
        <authorList>
            <person name="Giovannoni S.J."/>
            <person name="Cho J.-C."/>
            <person name="Ferriera S."/>
            <person name="Johnson J."/>
            <person name="Kravitz S."/>
            <person name="Halpern A."/>
            <person name="Remington K."/>
            <person name="Beeson K."/>
            <person name="Tran B."/>
            <person name="Rogers Y.-H."/>
            <person name="Friedman R."/>
            <person name="Venter J.C."/>
        </authorList>
    </citation>
    <scope>NUCLEOTIDE SEQUENCE [LARGE SCALE GENOMIC DNA]</scope>
    <source>
        <strain evidence="10 11">HTCC2207</strain>
    </source>
</reference>
<dbReference type="AlphaFoldDB" id="Q1YSE5"/>
<feature type="binding site" evidence="8">
    <location>
        <position position="53"/>
    </location>
    <ligand>
        <name>Zn(2+)</name>
        <dbReference type="ChEBI" id="CHEBI:29105"/>
        <note>catalytic</note>
    </ligand>
</feature>
<keyword evidence="4 8" id="KW-0479">Metal-binding</keyword>